<keyword evidence="2" id="KW-0479">Metal-binding</keyword>
<dbReference type="InterPro" id="IPR051121">
    <property type="entry name" value="FAH"/>
</dbReference>
<dbReference type="GO" id="GO:0046872">
    <property type="term" value="F:metal ion binding"/>
    <property type="evidence" value="ECO:0007669"/>
    <property type="project" value="UniProtKB-KW"/>
</dbReference>
<feature type="non-terminal residue" evidence="5">
    <location>
        <position position="1"/>
    </location>
</feature>
<evidence type="ECO:0000259" key="4">
    <source>
        <dbReference type="Pfam" id="PF10370"/>
    </source>
</evidence>
<dbReference type="SUPFAM" id="SSF56529">
    <property type="entry name" value="FAH"/>
    <property type="match status" value="1"/>
</dbReference>
<feature type="domain" description="Fumarylacetoacetase-like C-terminal" evidence="3">
    <location>
        <begin position="73"/>
        <end position="176"/>
    </location>
</feature>
<evidence type="ECO:0000256" key="1">
    <source>
        <dbReference type="ARBA" id="ARBA00010211"/>
    </source>
</evidence>
<dbReference type="PANTHER" id="PTHR42796:SF4">
    <property type="entry name" value="FUMARYLACETOACETATE HYDROLASE DOMAIN-CONTAINING PROTEIN 2A"/>
    <property type="match status" value="1"/>
</dbReference>
<dbReference type="InterPro" id="IPR011234">
    <property type="entry name" value="Fumarylacetoacetase-like_C"/>
</dbReference>
<dbReference type="PANTHER" id="PTHR42796">
    <property type="entry name" value="FUMARYLACETOACETATE HYDROLASE DOMAIN-CONTAINING PROTEIN 2A-RELATED"/>
    <property type="match status" value="1"/>
</dbReference>
<evidence type="ECO:0000256" key="2">
    <source>
        <dbReference type="ARBA" id="ARBA00022723"/>
    </source>
</evidence>
<feature type="domain" description="Rv2993c-like N-terminal" evidence="4">
    <location>
        <begin position="20"/>
        <end position="67"/>
    </location>
</feature>
<dbReference type="GO" id="GO:0044281">
    <property type="term" value="P:small molecule metabolic process"/>
    <property type="evidence" value="ECO:0007669"/>
    <property type="project" value="UniProtKB-ARBA"/>
</dbReference>
<comment type="similarity">
    <text evidence="1">Belongs to the FAH family.</text>
</comment>
<dbReference type="Pfam" id="PF01557">
    <property type="entry name" value="FAA_hydrolase"/>
    <property type="match status" value="1"/>
</dbReference>
<dbReference type="InterPro" id="IPR018833">
    <property type="entry name" value="Rv2993c-like_N"/>
</dbReference>
<protein>
    <recommendedName>
        <fullName evidence="6">Fumarylacetoacetase-like C-terminal domain-containing protein</fullName>
    </recommendedName>
</protein>
<proteinExistence type="inferred from homology"/>
<evidence type="ECO:0000259" key="3">
    <source>
        <dbReference type="Pfam" id="PF01557"/>
    </source>
</evidence>
<dbReference type="InterPro" id="IPR036663">
    <property type="entry name" value="Fumarylacetoacetase_C_sf"/>
</dbReference>
<accession>A0A382QRF0</accession>
<evidence type="ECO:0000313" key="5">
    <source>
        <dbReference type="EMBL" id="SVC88063.1"/>
    </source>
</evidence>
<dbReference type="Gene3D" id="3.90.850.10">
    <property type="entry name" value="Fumarylacetoacetase-like, C-terminal domain"/>
    <property type="match status" value="1"/>
</dbReference>
<sequence>VAGTLGVLAITAEAQSSQSYVRYEQAGDISWGELSGTTIHQLSDAPYLGGRRTGRSVASSNVVLKAPAEPSQIFMTAFNFRSHITGEPAIAGNTGRPAEYPGVFLVPASSVIGPEENIVRPRESLNLHYEAELVAVVGREATNVSLEDAPDYIFGVSAGNDVSERDWQAEDLQWSRA</sequence>
<dbReference type="Pfam" id="PF10370">
    <property type="entry name" value="Rv2993c-like_N"/>
    <property type="match status" value="1"/>
</dbReference>
<dbReference type="AlphaFoldDB" id="A0A382QRF0"/>
<organism evidence="5">
    <name type="scientific">marine metagenome</name>
    <dbReference type="NCBI Taxonomy" id="408172"/>
    <lineage>
        <taxon>unclassified sequences</taxon>
        <taxon>metagenomes</taxon>
        <taxon>ecological metagenomes</taxon>
    </lineage>
</organism>
<name>A0A382QRF0_9ZZZZ</name>
<dbReference type="EMBL" id="UINC01116369">
    <property type="protein sequence ID" value="SVC88063.1"/>
    <property type="molecule type" value="Genomic_DNA"/>
</dbReference>
<gene>
    <name evidence="5" type="ORF">METZ01_LOCUS340917</name>
</gene>
<dbReference type="GO" id="GO:0003824">
    <property type="term" value="F:catalytic activity"/>
    <property type="evidence" value="ECO:0007669"/>
    <property type="project" value="InterPro"/>
</dbReference>
<reference evidence="5" key="1">
    <citation type="submission" date="2018-05" db="EMBL/GenBank/DDBJ databases">
        <authorList>
            <person name="Lanie J.A."/>
            <person name="Ng W.-L."/>
            <person name="Kazmierczak K.M."/>
            <person name="Andrzejewski T.M."/>
            <person name="Davidsen T.M."/>
            <person name="Wayne K.J."/>
            <person name="Tettelin H."/>
            <person name="Glass J.I."/>
            <person name="Rusch D."/>
            <person name="Podicherti R."/>
            <person name="Tsui H.-C.T."/>
            <person name="Winkler M.E."/>
        </authorList>
    </citation>
    <scope>NUCLEOTIDE SEQUENCE</scope>
</reference>
<evidence type="ECO:0008006" key="6">
    <source>
        <dbReference type="Google" id="ProtNLM"/>
    </source>
</evidence>
<feature type="non-terminal residue" evidence="5">
    <location>
        <position position="177"/>
    </location>
</feature>